<organism evidence="1 2">
    <name type="scientific">Vermiconidia calcicola</name>
    <dbReference type="NCBI Taxonomy" id="1690605"/>
    <lineage>
        <taxon>Eukaryota</taxon>
        <taxon>Fungi</taxon>
        <taxon>Dikarya</taxon>
        <taxon>Ascomycota</taxon>
        <taxon>Pezizomycotina</taxon>
        <taxon>Dothideomycetes</taxon>
        <taxon>Dothideomycetidae</taxon>
        <taxon>Mycosphaerellales</taxon>
        <taxon>Extremaceae</taxon>
        <taxon>Vermiconidia</taxon>
    </lineage>
</organism>
<proteinExistence type="predicted"/>
<evidence type="ECO:0000313" key="1">
    <source>
        <dbReference type="EMBL" id="KAK3686538.1"/>
    </source>
</evidence>
<dbReference type="Proteomes" id="UP001281147">
    <property type="component" value="Unassembled WGS sequence"/>
</dbReference>
<reference evidence="1" key="1">
    <citation type="submission" date="2023-07" db="EMBL/GenBank/DDBJ databases">
        <title>Black Yeasts Isolated from many extreme environments.</title>
        <authorList>
            <person name="Coleine C."/>
            <person name="Stajich J.E."/>
            <person name="Selbmann L."/>
        </authorList>
    </citation>
    <scope>NUCLEOTIDE SEQUENCE</scope>
    <source>
        <strain evidence="1">CCFEE 5714</strain>
    </source>
</reference>
<evidence type="ECO:0000313" key="2">
    <source>
        <dbReference type="Proteomes" id="UP001281147"/>
    </source>
</evidence>
<keyword evidence="2" id="KW-1185">Reference proteome</keyword>
<sequence length="1008" mass="114295">MGSRESRYSYVRALLLSWEQKNDDEPKIQEQLNLMRAQTTRLKRVFERLYNFEVEEWHIPRRGAYRELAHKLWDFEKTYNDPQHLLIVYCGGHGAIDEDRKAIWKCYNDEHSPEVDWSSLQAHFLSDDTTADVLMLIDCCRAGSAVRAPKTESIGNIVYVLAASGFDSDAPLDGPHTFTANLIAELVTERTYSRGEKVVSIAGNIYRRLCNLDLPDGRRTVSSVHYPLRDPYHIDRTICLMRQISQERHLARLWEKPVEEFQHTSESSTAPERTLNHSVNQQCRSNTTLAEQPPVAVDLIAVDAEPPLHETIESTASSPIAQVIQAPVFGTNNPFLPPDEDAAFLRSISYEYMSSRLESMPEGHVDTSTPVFNLESFRSWLNRESGIFWISGNPGSGKTTLMKLLFRHDKTMEALAVWAKPKNVDIVFFSCFGGGTHLQRSISGLLRSLLFQILEQRPSMIFELRRRVEPVRPQDVPLAWTDSLLQQALDWALDQYEETRRHLCIFLDGLDEFADEEVEVSRLLELWVRNPAVKACVASRPLNVFVSHFGHCPALAVEDLTRQDILHYAREQLYGIQGILSAYTGEQLDELANKIAARSNGVFFWVHMVLRSIREGIVCHDEVETLHSRIDGLPSELEAFYENMLKSMDPVRRRQASKILQIVRAAHFEVAGTLSGTTFEPVLTTLGLHFAMRRDLHHVMDDQIRALSRSDVRQIDHQASEALQDCTGGLLEMGLPSHKSAESGRRISYYHQSVRDFLETPSVSNQLRKLTANDDFDANLCLVGSSVIQLKKLDFGVRGGPLEGTAHQLACWTLVEQAMACAARVEGHTALLIEYLDELDKTMKVQIDLWHGQSLPVHWSGLLSFGHPNEELSHCNLLSLAVTYSIIPYIEMKIVERPTIVTEHEGRPLLDFALLSSAALPHSSGLIEPRVVEFLLKHGALPNELFSGRSVWARFLHVYNRAYFSPTRISSKMERLRRAHDLLVDYGANKAVAYRMAFRFANASARGP</sequence>
<comment type="caution">
    <text evidence="1">The sequence shown here is derived from an EMBL/GenBank/DDBJ whole genome shotgun (WGS) entry which is preliminary data.</text>
</comment>
<accession>A0ACC3MEU9</accession>
<gene>
    <name evidence="1" type="ORF">LTR37_019708</name>
</gene>
<protein>
    <submittedName>
        <fullName evidence="1">Uncharacterized protein</fullName>
    </submittedName>
</protein>
<dbReference type="EMBL" id="JAUTXU010000314">
    <property type="protein sequence ID" value="KAK3686538.1"/>
    <property type="molecule type" value="Genomic_DNA"/>
</dbReference>
<name>A0ACC3MEU9_9PEZI</name>